<dbReference type="InterPro" id="IPR014716">
    <property type="entry name" value="Fibrinogen_a/b/g_C_1"/>
</dbReference>
<accession>A0A8C9WXC5</accession>
<reference evidence="4" key="2">
    <citation type="submission" date="2025-09" db="UniProtKB">
        <authorList>
            <consortium name="Ensembl"/>
        </authorList>
    </citation>
    <scope>IDENTIFICATION</scope>
</reference>
<dbReference type="PANTHER" id="PTHR19143:SF222">
    <property type="entry name" value="ANGIOPOIETIN-RELATED PROTEIN 3"/>
    <property type="match status" value="1"/>
</dbReference>
<dbReference type="GeneID" id="116045784"/>
<proteinExistence type="predicted"/>
<feature type="domain" description="Fibrinogen C-terminal" evidence="3">
    <location>
        <begin position="288"/>
        <end position="507"/>
    </location>
</feature>
<dbReference type="GO" id="GO:0055091">
    <property type="term" value="P:phospholipid homeostasis"/>
    <property type="evidence" value="ECO:0007669"/>
    <property type="project" value="TreeGrafter"/>
</dbReference>
<keyword evidence="1" id="KW-0175">Coiled coil</keyword>
<dbReference type="GO" id="GO:0042632">
    <property type="term" value="P:cholesterol homeostasis"/>
    <property type="evidence" value="ECO:0007669"/>
    <property type="project" value="TreeGrafter"/>
</dbReference>
<sequence length="533" mass="60090">MNRLIIDLIPDSVYKAQDPHCLRERAVSCSPNITNTQLEKQLDNKMRITLIPFLLALTAACVPALCGNEEQPVPKPEAPVGTRSSFAALDDVRLLANGLLQLGQSLREFVHKTKGQINDIVQKLNIFDHSFYQLSVLASKIKEEEEELKKTTVVLKANSEEIKGLSVEISSKVDGILQEKNRLQNKVDGMEEKLRSLTHGLVTSKQVGEINSLKELIHGQERSITELLKAMREQSDQLNHQRIMIKTLEEKLAVNTLTQETIERMPEILNSEAPTLTPYLTSSSTSTTDMMNLPSDCSDLFNRGEGVSGIYAIRPTGTEPFMAFCDMSKNHGATVIQRRRDGSVNFDQIWDKYENGFGDFQGEFWLGLRKIHALAAQGNSVLHIQLEDWKQGRHFIEYRFYLSGLDSNYTIHLTHLSGDLADPMSNHTGMMFSTKDRDNDNHQDSNCAHNYTGGWWFNACGETNLNGRYFHMRPKGRSERRRGIQWRPGQKASYSLKLTQISVHPMASPSTTSSTSASSETDVFLRSSTRILQ</sequence>
<dbReference type="GeneTree" id="ENSGT00940000156746"/>
<dbReference type="InterPro" id="IPR002181">
    <property type="entry name" value="Fibrinogen_a/b/g_C_dom"/>
</dbReference>
<dbReference type="GO" id="GO:0070328">
    <property type="term" value="P:triglyceride homeostasis"/>
    <property type="evidence" value="ECO:0007669"/>
    <property type="project" value="TreeGrafter"/>
</dbReference>
<gene>
    <name evidence="4" type="primary">LOC116045784</name>
</gene>
<evidence type="ECO:0000256" key="2">
    <source>
        <dbReference type="SAM" id="MobiDB-lite"/>
    </source>
</evidence>
<feature type="compositionally biased region" description="Low complexity" evidence="2">
    <location>
        <begin position="508"/>
        <end position="521"/>
    </location>
</feature>
<dbReference type="InterPro" id="IPR036056">
    <property type="entry name" value="Fibrinogen-like_C"/>
</dbReference>
<feature type="region of interest" description="Disordered" evidence="2">
    <location>
        <begin position="505"/>
        <end position="533"/>
    </location>
</feature>
<dbReference type="GO" id="GO:0009395">
    <property type="term" value="P:phospholipid catabolic process"/>
    <property type="evidence" value="ECO:0007669"/>
    <property type="project" value="TreeGrafter"/>
</dbReference>
<dbReference type="Gene3D" id="1.10.287.950">
    <property type="entry name" value="Methyl-accepting chemotaxis protein"/>
    <property type="match status" value="1"/>
</dbReference>
<evidence type="ECO:0000313" key="5">
    <source>
        <dbReference type="Proteomes" id="UP000694568"/>
    </source>
</evidence>
<dbReference type="Pfam" id="PF00147">
    <property type="entry name" value="Fibrinogen_C"/>
    <property type="match status" value="1"/>
</dbReference>
<name>A0A8C9WXC5_SANLU</name>
<evidence type="ECO:0000259" key="3">
    <source>
        <dbReference type="PROSITE" id="PS51406"/>
    </source>
</evidence>
<dbReference type="RefSeq" id="XP_031149502.1">
    <property type="nucleotide sequence ID" value="XM_031293642.1"/>
</dbReference>
<dbReference type="AlphaFoldDB" id="A0A8C9WXC5"/>
<dbReference type="Ensembl" id="ENSSLUT00000002045.1">
    <property type="protein sequence ID" value="ENSSLUP00000001962.1"/>
    <property type="gene ID" value="ENSSLUG00000000913.1"/>
</dbReference>
<organism evidence="4 5">
    <name type="scientific">Sander lucioperca</name>
    <name type="common">Pike-perch</name>
    <name type="synonym">Perca lucioperca</name>
    <dbReference type="NCBI Taxonomy" id="283035"/>
    <lineage>
        <taxon>Eukaryota</taxon>
        <taxon>Metazoa</taxon>
        <taxon>Chordata</taxon>
        <taxon>Craniata</taxon>
        <taxon>Vertebrata</taxon>
        <taxon>Euteleostomi</taxon>
        <taxon>Actinopterygii</taxon>
        <taxon>Neopterygii</taxon>
        <taxon>Teleostei</taxon>
        <taxon>Neoteleostei</taxon>
        <taxon>Acanthomorphata</taxon>
        <taxon>Eupercaria</taxon>
        <taxon>Perciformes</taxon>
        <taxon>Percoidei</taxon>
        <taxon>Percidae</taxon>
        <taxon>Luciopercinae</taxon>
        <taxon>Sander</taxon>
    </lineage>
</organism>
<dbReference type="Gene3D" id="3.90.215.10">
    <property type="entry name" value="Gamma Fibrinogen, chain A, domain 1"/>
    <property type="match status" value="1"/>
</dbReference>
<dbReference type="CDD" id="cd00087">
    <property type="entry name" value="FReD"/>
    <property type="match status" value="1"/>
</dbReference>
<dbReference type="SMART" id="SM00186">
    <property type="entry name" value="FBG"/>
    <property type="match status" value="1"/>
</dbReference>
<protein>
    <submittedName>
        <fullName evidence="4">Angiopoietin like 3</fullName>
    </submittedName>
</protein>
<evidence type="ECO:0000313" key="4">
    <source>
        <dbReference type="Ensembl" id="ENSSLUP00000001962.1"/>
    </source>
</evidence>
<dbReference type="PANTHER" id="PTHR19143">
    <property type="entry name" value="FIBRINOGEN/TENASCIN/ANGIOPOEITIN"/>
    <property type="match status" value="1"/>
</dbReference>
<dbReference type="GO" id="GO:0005615">
    <property type="term" value="C:extracellular space"/>
    <property type="evidence" value="ECO:0007669"/>
    <property type="project" value="TreeGrafter"/>
</dbReference>
<feature type="coiled-coil region" evidence="1">
    <location>
        <begin position="141"/>
        <end position="200"/>
    </location>
</feature>
<dbReference type="PROSITE" id="PS51406">
    <property type="entry name" value="FIBRINOGEN_C_2"/>
    <property type="match status" value="1"/>
</dbReference>
<evidence type="ECO:0000256" key="1">
    <source>
        <dbReference type="SAM" id="Coils"/>
    </source>
</evidence>
<dbReference type="SUPFAM" id="SSF56496">
    <property type="entry name" value="Fibrinogen C-terminal domain-like"/>
    <property type="match status" value="1"/>
</dbReference>
<reference evidence="4" key="1">
    <citation type="submission" date="2025-08" db="UniProtKB">
        <authorList>
            <consortium name="Ensembl"/>
        </authorList>
    </citation>
    <scope>IDENTIFICATION</scope>
</reference>
<keyword evidence="5" id="KW-1185">Reference proteome</keyword>
<dbReference type="Proteomes" id="UP000694568">
    <property type="component" value="Unplaced"/>
</dbReference>
<dbReference type="InterPro" id="IPR050373">
    <property type="entry name" value="Fibrinogen_C-term_domain"/>
</dbReference>